<evidence type="ECO:0000313" key="7">
    <source>
        <dbReference type="EMBL" id="TYP94123.1"/>
    </source>
</evidence>
<dbReference type="GO" id="GO:0016618">
    <property type="term" value="F:hydroxypyruvate reductase [NAD(P)H] activity"/>
    <property type="evidence" value="ECO:0007669"/>
    <property type="project" value="TreeGrafter"/>
</dbReference>
<dbReference type="PANTHER" id="PTHR10996">
    <property type="entry name" value="2-HYDROXYACID DEHYDROGENASE-RELATED"/>
    <property type="match status" value="1"/>
</dbReference>
<dbReference type="OrthoDB" id="1522997at2"/>
<dbReference type="GO" id="GO:0030267">
    <property type="term" value="F:glyoxylate reductase (NADPH) activity"/>
    <property type="evidence" value="ECO:0007669"/>
    <property type="project" value="TreeGrafter"/>
</dbReference>
<comment type="similarity">
    <text evidence="1 4">Belongs to the D-isomer specific 2-hydroxyacid dehydrogenase family.</text>
</comment>
<dbReference type="GO" id="GO:0051287">
    <property type="term" value="F:NAD binding"/>
    <property type="evidence" value="ECO:0007669"/>
    <property type="project" value="InterPro"/>
</dbReference>
<feature type="domain" description="D-isomer specific 2-hydroxyacid dehydrogenase catalytic" evidence="5">
    <location>
        <begin position="5"/>
        <end position="316"/>
    </location>
</feature>
<dbReference type="Pfam" id="PF00389">
    <property type="entry name" value="2-Hacid_dh"/>
    <property type="match status" value="1"/>
</dbReference>
<evidence type="ECO:0000256" key="4">
    <source>
        <dbReference type="RuleBase" id="RU003719"/>
    </source>
</evidence>
<dbReference type="InterPro" id="IPR006139">
    <property type="entry name" value="D-isomer_2_OHA_DH_cat_dom"/>
</dbReference>
<evidence type="ECO:0000256" key="2">
    <source>
        <dbReference type="ARBA" id="ARBA00023002"/>
    </source>
</evidence>
<comment type="caution">
    <text evidence="7">The sequence shown here is derived from an EMBL/GenBank/DDBJ whole genome shotgun (WGS) entry which is preliminary data.</text>
</comment>
<dbReference type="SUPFAM" id="SSF52283">
    <property type="entry name" value="Formate/glycerate dehydrogenase catalytic domain-like"/>
    <property type="match status" value="1"/>
</dbReference>
<evidence type="ECO:0000313" key="8">
    <source>
        <dbReference type="Proteomes" id="UP000324595"/>
    </source>
</evidence>
<dbReference type="RefSeq" id="WP_148899148.1">
    <property type="nucleotide sequence ID" value="NZ_VNHY01000002.1"/>
</dbReference>
<dbReference type="InterPro" id="IPR036291">
    <property type="entry name" value="NAD(P)-bd_dom_sf"/>
</dbReference>
<dbReference type="InterPro" id="IPR050223">
    <property type="entry name" value="D-isomer_2-hydroxyacid_DH"/>
</dbReference>
<accession>A0A5D3YK16</accession>
<dbReference type="InterPro" id="IPR029752">
    <property type="entry name" value="D-isomer_DH_CS1"/>
</dbReference>
<evidence type="ECO:0000259" key="6">
    <source>
        <dbReference type="Pfam" id="PF02826"/>
    </source>
</evidence>
<dbReference type="EMBL" id="VNHY01000002">
    <property type="protein sequence ID" value="TYP94123.1"/>
    <property type="molecule type" value="Genomic_DNA"/>
</dbReference>
<keyword evidence="2 4" id="KW-0560">Oxidoreductase</keyword>
<evidence type="ECO:0000256" key="3">
    <source>
        <dbReference type="ARBA" id="ARBA00023027"/>
    </source>
</evidence>
<gene>
    <name evidence="7" type="ORF">LX73_1848</name>
</gene>
<dbReference type="AlphaFoldDB" id="A0A5D3YK16"/>
<dbReference type="InterPro" id="IPR006140">
    <property type="entry name" value="D-isomer_DH_NAD-bd"/>
</dbReference>
<sequence length="324" mass="35270">MNKRVLITEPVIPSVIQRLENDFTVEVGERGRFNNEQALVEAIPKYHGLLPMLSNPITNKVIAAGKNLEIIANYAVGYNNIDIEAADKHNVAVANTPDVLTDSCAEFTMAILLAVSRRLVEAQEYLLDGQFESWDPMGFLGMELQGQTLGIIGMGRIGTAVARRARAFGMQIQYHNRNRVSTDIENELDARYIESVEELARTSDVITLHCPLTESTRHLIDADILALMSNKAILLNTARGPVVDEAALANALHNGTIGGAALDVFEEEPKVHPKLQNAPNCLLTPHMASASYSTREAIGMMAADAISGILNGKPPSEIPNLIQP</sequence>
<feature type="domain" description="D-isomer specific 2-hydroxyacid dehydrogenase NAD-binding" evidence="6">
    <location>
        <begin position="109"/>
        <end position="288"/>
    </location>
</feature>
<dbReference type="PROSITE" id="PS00065">
    <property type="entry name" value="D_2_HYDROXYACID_DH_1"/>
    <property type="match status" value="1"/>
</dbReference>
<dbReference type="Gene3D" id="3.40.50.720">
    <property type="entry name" value="NAD(P)-binding Rossmann-like Domain"/>
    <property type="match status" value="2"/>
</dbReference>
<evidence type="ECO:0000259" key="5">
    <source>
        <dbReference type="Pfam" id="PF00389"/>
    </source>
</evidence>
<dbReference type="Pfam" id="PF02826">
    <property type="entry name" value="2-Hacid_dh_C"/>
    <property type="match status" value="1"/>
</dbReference>
<protein>
    <submittedName>
        <fullName evidence="7">Glyoxylate reductase</fullName>
    </submittedName>
</protein>
<dbReference type="SUPFAM" id="SSF51735">
    <property type="entry name" value="NAD(P)-binding Rossmann-fold domains"/>
    <property type="match status" value="1"/>
</dbReference>
<reference evidence="7 8" key="1">
    <citation type="submission" date="2019-07" db="EMBL/GenBank/DDBJ databases">
        <title>Genomic Encyclopedia of Archaeal and Bacterial Type Strains, Phase II (KMG-II): from individual species to whole genera.</title>
        <authorList>
            <person name="Goeker M."/>
        </authorList>
    </citation>
    <scope>NUCLEOTIDE SEQUENCE [LARGE SCALE GENOMIC DNA]</scope>
    <source>
        <strain evidence="7 8">DSM 21935</strain>
    </source>
</reference>
<organism evidence="7 8">
    <name type="scientific">Fodinibius salinus</name>
    <dbReference type="NCBI Taxonomy" id="860790"/>
    <lineage>
        <taxon>Bacteria</taxon>
        <taxon>Pseudomonadati</taxon>
        <taxon>Balneolota</taxon>
        <taxon>Balneolia</taxon>
        <taxon>Balneolales</taxon>
        <taxon>Balneolaceae</taxon>
        <taxon>Fodinibius</taxon>
    </lineage>
</organism>
<evidence type="ECO:0000256" key="1">
    <source>
        <dbReference type="ARBA" id="ARBA00005854"/>
    </source>
</evidence>
<dbReference type="Proteomes" id="UP000324595">
    <property type="component" value="Unassembled WGS sequence"/>
</dbReference>
<keyword evidence="3" id="KW-0520">NAD</keyword>
<dbReference type="GO" id="GO:0005829">
    <property type="term" value="C:cytosol"/>
    <property type="evidence" value="ECO:0007669"/>
    <property type="project" value="TreeGrafter"/>
</dbReference>
<dbReference type="PANTHER" id="PTHR10996:SF283">
    <property type="entry name" value="GLYOXYLATE_HYDROXYPYRUVATE REDUCTASE B"/>
    <property type="match status" value="1"/>
</dbReference>
<keyword evidence="8" id="KW-1185">Reference proteome</keyword>
<dbReference type="FunFam" id="3.40.50.720:FF:000203">
    <property type="entry name" value="D-3-phosphoglycerate dehydrogenase (SerA)"/>
    <property type="match status" value="1"/>
</dbReference>
<name>A0A5D3YK16_9BACT</name>
<dbReference type="CDD" id="cd05301">
    <property type="entry name" value="GDH"/>
    <property type="match status" value="1"/>
</dbReference>
<proteinExistence type="inferred from homology"/>